<dbReference type="Proteomes" id="UP000191933">
    <property type="component" value="Unassembled WGS sequence"/>
</dbReference>
<feature type="domain" description="PhoU" evidence="7">
    <location>
        <begin position="342"/>
        <end position="421"/>
    </location>
</feature>
<evidence type="ECO:0000256" key="1">
    <source>
        <dbReference type="ARBA" id="ARBA00004651"/>
    </source>
</evidence>
<keyword evidence="9" id="KW-1185">Reference proteome</keyword>
<dbReference type="PANTHER" id="PTHR10010">
    <property type="entry name" value="SOLUTE CARRIER FAMILY 34 SODIUM PHOSPHATE , MEMBER 2-RELATED"/>
    <property type="match status" value="1"/>
</dbReference>
<feature type="domain" description="PhoU" evidence="7">
    <location>
        <begin position="445"/>
        <end position="528"/>
    </location>
</feature>
<organism evidence="8 9">
    <name type="scientific">Agrobacterium genomosp. 2 str. CFBP 5494</name>
    <dbReference type="NCBI Taxonomy" id="1183436"/>
    <lineage>
        <taxon>Bacteria</taxon>
        <taxon>Pseudomonadati</taxon>
        <taxon>Pseudomonadota</taxon>
        <taxon>Alphaproteobacteria</taxon>
        <taxon>Hyphomicrobiales</taxon>
        <taxon>Rhizobiaceae</taxon>
        <taxon>Rhizobium/Agrobacterium group</taxon>
        <taxon>Agrobacterium</taxon>
        <taxon>Agrobacterium tumefaciens complex</taxon>
    </lineage>
</organism>
<evidence type="ECO:0000313" key="9">
    <source>
        <dbReference type="Proteomes" id="UP000191933"/>
    </source>
</evidence>
<accession>A0A9W5F2B0</accession>
<protein>
    <submittedName>
        <fullName evidence="8">Phosphate:Na+ symporter family protein</fullName>
    </submittedName>
</protein>
<dbReference type="InterPro" id="IPR038078">
    <property type="entry name" value="PhoU-like_sf"/>
</dbReference>
<dbReference type="InterPro" id="IPR026022">
    <property type="entry name" value="PhoU_dom"/>
</dbReference>
<feature type="transmembrane region" description="Helical" evidence="6">
    <location>
        <begin position="276"/>
        <end position="295"/>
    </location>
</feature>
<dbReference type="GO" id="GO:0005886">
    <property type="term" value="C:plasma membrane"/>
    <property type="evidence" value="ECO:0007669"/>
    <property type="project" value="UniProtKB-SubCell"/>
</dbReference>
<dbReference type="SUPFAM" id="SSF109755">
    <property type="entry name" value="PhoU-like"/>
    <property type="match status" value="1"/>
</dbReference>
<dbReference type="RefSeq" id="WP_072493627.1">
    <property type="nucleotide sequence ID" value="NZ_LT009719.1"/>
</dbReference>
<evidence type="ECO:0000313" key="8">
    <source>
        <dbReference type="EMBL" id="CUW98702.1"/>
    </source>
</evidence>
<reference evidence="8 9" key="1">
    <citation type="submission" date="2016-01" db="EMBL/GenBank/DDBJ databases">
        <authorList>
            <person name="Regsiter A."/>
            <person name="william w."/>
        </authorList>
    </citation>
    <scope>NUCLEOTIDE SEQUENCE [LARGE SCALE GENOMIC DNA]</scope>
    <source>
        <strain evidence="8 9">CFBP 5494</strain>
    </source>
</reference>
<feature type="transmembrane region" description="Helical" evidence="6">
    <location>
        <begin position="51"/>
        <end position="75"/>
    </location>
</feature>
<gene>
    <name evidence="8" type="ORF">AGR2A_Lc60113</name>
</gene>
<feature type="transmembrane region" description="Helical" evidence="6">
    <location>
        <begin position="6"/>
        <end position="24"/>
    </location>
</feature>
<keyword evidence="5 6" id="KW-0472">Membrane</keyword>
<dbReference type="PANTHER" id="PTHR10010:SF46">
    <property type="entry name" value="SODIUM-DEPENDENT PHOSPHATE TRANSPORT PROTEIN 2B"/>
    <property type="match status" value="1"/>
</dbReference>
<dbReference type="InterPro" id="IPR003841">
    <property type="entry name" value="Na/Pi_transpt"/>
</dbReference>
<feature type="transmembrane region" description="Helical" evidence="6">
    <location>
        <begin position="95"/>
        <end position="121"/>
    </location>
</feature>
<comment type="caution">
    <text evidence="8">The sequence shown here is derived from an EMBL/GenBank/DDBJ whole genome shotgun (WGS) entry which is preliminary data.</text>
</comment>
<evidence type="ECO:0000256" key="5">
    <source>
        <dbReference type="ARBA" id="ARBA00023136"/>
    </source>
</evidence>
<evidence type="ECO:0000256" key="2">
    <source>
        <dbReference type="ARBA" id="ARBA00022475"/>
    </source>
</evidence>
<feature type="transmembrane region" description="Helical" evidence="6">
    <location>
        <begin position="210"/>
        <end position="233"/>
    </location>
</feature>
<comment type="subcellular location">
    <subcellularLocation>
        <location evidence="1">Cell membrane</location>
        <topology evidence="1">Multi-pass membrane protein</topology>
    </subcellularLocation>
</comment>
<evidence type="ECO:0000256" key="3">
    <source>
        <dbReference type="ARBA" id="ARBA00022692"/>
    </source>
</evidence>
<name>A0A9W5F2B0_9HYPH</name>
<dbReference type="Pfam" id="PF01895">
    <property type="entry name" value="PhoU"/>
    <property type="match status" value="2"/>
</dbReference>
<keyword evidence="4 6" id="KW-1133">Transmembrane helix</keyword>
<dbReference type="AlphaFoldDB" id="A0A9W5F2B0"/>
<dbReference type="Gene3D" id="1.20.58.220">
    <property type="entry name" value="Phosphate transport system protein phou homolog 2, domain 2"/>
    <property type="match status" value="1"/>
</dbReference>
<feature type="transmembrane region" description="Helical" evidence="6">
    <location>
        <begin position="245"/>
        <end position="264"/>
    </location>
</feature>
<keyword evidence="2" id="KW-1003">Cell membrane</keyword>
<keyword evidence="3 6" id="KW-0812">Transmembrane</keyword>
<evidence type="ECO:0000256" key="4">
    <source>
        <dbReference type="ARBA" id="ARBA00022989"/>
    </source>
</evidence>
<feature type="transmembrane region" description="Helical" evidence="6">
    <location>
        <begin position="172"/>
        <end position="198"/>
    </location>
</feature>
<sequence length="548" mass="58161">MESVVVGINLFGAVALLLFGLAQIKDGMSRAFGARLRIGLAAGTRGQYRSFFAGLVATIALQSSTATALMVASFVEKDLIAPAMAQIVLLGANVGTAMTAWIVALGLGWLSPLLILAGVILSRGKSVQRQGGGAAVAGVGLMLLSLHLLSAATDPIRQSPALGLFIGMLGDAWPVALIFSAVLAVLASSSLAIVVLILSLAASGGMETSLVIVLVLGANLGGAVPPVLATLKAPIAARRVTVGNLVVRAIGCLAALPLAGYAAALLDMSPFSHANLAVDAHLAFNFAVAAFAWPLSPVLLRVTTMLLPDRESTENNHSYLDSHDLDQPVAALAGASREVLLVGDLIELMLRQASEAMRDSDAAKLNDISSLEGRVDRLQHEMKVYVSKVGQNGLARKDQRRAMDIVEYAINLEHIGDIIEKGIRPEIAKKIDLGLRFSDDGKSELERLFAVTLDNIRMAQSVFATRNADLARRLVEVKEDVRRLEKQSSESHLQRLRDGRVDSIQTSSVHLDMLRDLKRINAHLAAVAHPILDESGLLIESRIRQAAG</sequence>
<dbReference type="GO" id="GO:0005436">
    <property type="term" value="F:sodium:phosphate symporter activity"/>
    <property type="evidence" value="ECO:0007669"/>
    <property type="project" value="InterPro"/>
</dbReference>
<proteinExistence type="predicted"/>
<evidence type="ECO:0000259" key="7">
    <source>
        <dbReference type="Pfam" id="PF01895"/>
    </source>
</evidence>
<dbReference type="NCBIfam" id="NF037997">
    <property type="entry name" value="Na_Pi_symport"/>
    <property type="match status" value="1"/>
</dbReference>
<evidence type="ECO:0000256" key="6">
    <source>
        <dbReference type="SAM" id="Phobius"/>
    </source>
</evidence>
<feature type="transmembrane region" description="Helical" evidence="6">
    <location>
        <begin position="133"/>
        <end position="152"/>
    </location>
</feature>
<dbReference type="Pfam" id="PF02690">
    <property type="entry name" value="Na_Pi_cotrans"/>
    <property type="match status" value="1"/>
</dbReference>
<dbReference type="EMBL" id="FBVY01000035">
    <property type="protein sequence ID" value="CUW98702.1"/>
    <property type="molecule type" value="Genomic_DNA"/>
</dbReference>
<dbReference type="NCBIfam" id="TIGR01013">
    <property type="entry name" value="2a58"/>
    <property type="match status" value="1"/>
</dbReference>
<dbReference type="GO" id="GO:0044341">
    <property type="term" value="P:sodium-dependent phosphate transport"/>
    <property type="evidence" value="ECO:0007669"/>
    <property type="project" value="InterPro"/>
</dbReference>